<evidence type="ECO:0000313" key="2">
    <source>
        <dbReference type="EMBL" id="MDT0607492.1"/>
    </source>
</evidence>
<dbReference type="RefSeq" id="WP_311351250.1">
    <property type="nucleotide sequence ID" value="NZ_JAVRHR010000002.1"/>
</dbReference>
<dbReference type="InterPro" id="IPR000182">
    <property type="entry name" value="GNAT_dom"/>
</dbReference>
<feature type="domain" description="N-acetyltransferase" evidence="1">
    <location>
        <begin position="6"/>
        <end position="150"/>
    </location>
</feature>
<evidence type="ECO:0000313" key="3">
    <source>
        <dbReference type="Proteomes" id="UP001255246"/>
    </source>
</evidence>
<comment type="caution">
    <text evidence="2">The sequence shown here is derived from an EMBL/GenBank/DDBJ whole genome shotgun (WGS) entry which is preliminary data.</text>
</comment>
<keyword evidence="3" id="KW-1185">Reference proteome</keyword>
<dbReference type="SUPFAM" id="SSF55729">
    <property type="entry name" value="Acyl-CoA N-acyltransferases (Nat)"/>
    <property type="match status" value="1"/>
</dbReference>
<dbReference type="CDD" id="cd04301">
    <property type="entry name" value="NAT_SF"/>
    <property type="match status" value="1"/>
</dbReference>
<dbReference type="Pfam" id="PF00583">
    <property type="entry name" value="Acetyltransf_1"/>
    <property type="match status" value="1"/>
</dbReference>
<dbReference type="EMBL" id="JAVRHR010000002">
    <property type="protein sequence ID" value="MDT0607492.1"/>
    <property type="molecule type" value="Genomic_DNA"/>
</dbReference>
<reference evidence="2 3" key="1">
    <citation type="submission" date="2023-09" db="EMBL/GenBank/DDBJ databases">
        <authorList>
            <person name="Rey-Velasco X."/>
        </authorList>
    </citation>
    <scope>NUCLEOTIDE SEQUENCE [LARGE SCALE GENOMIC DNA]</scope>
    <source>
        <strain evidence="2 3">F388</strain>
    </source>
</reference>
<sequence>MCVNDKLIVQLIPYDKMESIVPLAFELNRGKITHEVLENRLKKMLKMGGYECVGVYDNDELIGICGVWILYKLYAGKHIEPDNVFVKKEYRSRGVGELMLDYVFEYAKKIGCEAAEVNFYVANKKGQQFWERQGFESLAIHGFKKFNQIK</sequence>
<gene>
    <name evidence="2" type="ORF">RM706_10645</name>
</gene>
<protein>
    <submittedName>
        <fullName evidence="2">GNAT family N-acetyltransferase</fullName>
    </submittedName>
</protein>
<dbReference type="Gene3D" id="3.40.630.30">
    <property type="match status" value="1"/>
</dbReference>
<dbReference type="InterPro" id="IPR016181">
    <property type="entry name" value="Acyl_CoA_acyltransferase"/>
</dbReference>
<name>A0ABU3ABC9_9FLAO</name>
<accession>A0ABU3ABC9</accession>
<dbReference type="Proteomes" id="UP001255246">
    <property type="component" value="Unassembled WGS sequence"/>
</dbReference>
<proteinExistence type="predicted"/>
<dbReference type="PROSITE" id="PS51186">
    <property type="entry name" value="GNAT"/>
    <property type="match status" value="1"/>
</dbReference>
<evidence type="ECO:0000259" key="1">
    <source>
        <dbReference type="PROSITE" id="PS51186"/>
    </source>
</evidence>
<organism evidence="2 3">
    <name type="scientific">Croceitalea rosinachiae</name>
    <dbReference type="NCBI Taxonomy" id="3075596"/>
    <lineage>
        <taxon>Bacteria</taxon>
        <taxon>Pseudomonadati</taxon>
        <taxon>Bacteroidota</taxon>
        <taxon>Flavobacteriia</taxon>
        <taxon>Flavobacteriales</taxon>
        <taxon>Flavobacteriaceae</taxon>
        <taxon>Croceitalea</taxon>
    </lineage>
</organism>